<dbReference type="Pfam" id="PF00561">
    <property type="entry name" value="Abhydrolase_1"/>
    <property type="match status" value="1"/>
</dbReference>
<dbReference type="OrthoDB" id="9780932at2"/>
<dbReference type="InterPro" id="IPR000073">
    <property type="entry name" value="AB_hydrolase_1"/>
</dbReference>
<dbReference type="PRINTS" id="PR00111">
    <property type="entry name" value="ABHYDROLASE"/>
</dbReference>
<name>A0A4Q4KJW6_9FLAO</name>
<keyword evidence="4" id="KW-1185">Reference proteome</keyword>
<reference evidence="3 4" key="1">
    <citation type="submission" date="2019-02" db="EMBL/GenBank/DDBJ databases">
        <title>Genome sequence of the sea-ice species Brumimicrobium glaciale.</title>
        <authorList>
            <person name="Bowman J.P."/>
        </authorList>
    </citation>
    <scope>NUCLEOTIDE SEQUENCE [LARGE SCALE GENOMIC DNA]</scope>
    <source>
        <strain evidence="3 4">IC156</strain>
    </source>
</reference>
<dbReference type="GO" id="GO:0016787">
    <property type="term" value="F:hydrolase activity"/>
    <property type="evidence" value="ECO:0007669"/>
    <property type="project" value="UniProtKB-KW"/>
</dbReference>
<comment type="caution">
    <text evidence="3">The sequence shown here is derived from an EMBL/GenBank/DDBJ whole genome shotgun (WGS) entry which is preliminary data.</text>
</comment>
<dbReference type="RefSeq" id="WP_130094673.1">
    <property type="nucleotide sequence ID" value="NZ_SETE01000006.1"/>
</dbReference>
<dbReference type="PANTHER" id="PTHR43798">
    <property type="entry name" value="MONOACYLGLYCEROL LIPASE"/>
    <property type="match status" value="1"/>
</dbReference>
<organism evidence="3 4">
    <name type="scientific">Brumimicrobium glaciale</name>
    <dbReference type="NCBI Taxonomy" id="200475"/>
    <lineage>
        <taxon>Bacteria</taxon>
        <taxon>Pseudomonadati</taxon>
        <taxon>Bacteroidota</taxon>
        <taxon>Flavobacteriia</taxon>
        <taxon>Flavobacteriales</taxon>
        <taxon>Crocinitomicaceae</taxon>
        <taxon>Brumimicrobium</taxon>
    </lineage>
</organism>
<feature type="domain" description="AB hydrolase-1" evidence="2">
    <location>
        <begin position="25"/>
        <end position="129"/>
    </location>
</feature>
<dbReference type="SUPFAM" id="SSF53474">
    <property type="entry name" value="alpha/beta-Hydrolases"/>
    <property type="match status" value="1"/>
</dbReference>
<gene>
    <name evidence="3" type="ORF">ERX46_14995</name>
</gene>
<proteinExistence type="predicted"/>
<accession>A0A4Q4KJW6</accession>
<dbReference type="GO" id="GO:0016020">
    <property type="term" value="C:membrane"/>
    <property type="evidence" value="ECO:0007669"/>
    <property type="project" value="TreeGrafter"/>
</dbReference>
<sequence>MKANSLKVVGHTISFFDVNPDEKTTLLFIHGNSMSKQLFQNQLKSKVFCNFRMISFDLIGFGESSHSNQPSEEYNVPYYAELTSHFIKKLNLENVFLIGHSLGGHIAVEFSGRYEDEIKGFLAVATPPLGIPADIPAAFLPNPVANLLFKAALTKDEVIEFSNNVANSIHQDIVVASIDSSHPIVREKIGESIINQNYLDEIAVLNDIEMPYALVLGSKDKLCNQDYFKKYPFNNQWRGKLNIIKRGSHNPFIDQPDEINEVILAFLKENSVL</sequence>
<dbReference type="InterPro" id="IPR029058">
    <property type="entry name" value="AB_hydrolase_fold"/>
</dbReference>
<dbReference type="EMBL" id="SETE01000006">
    <property type="protein sequence ID" value="RYM32574.1"/>
    <property type="molecule type" value="Genomic_DNA"/>
</dbReference>
<dbReference type="AlphaFoldDB" id="A0A4Q4KJW6"/>
<protein>
    <submittedName>
        <fullName evidence="3">Alpha/beta hydrolase</fullName>
    </submittedName>
</protein>
<evidence type="ECO:0000259" key="2">
    <source>
        <dbReference type="Pfam" id="PF00561"/>
    </source>
</evidence>
<dbReference type="Gene3D" id="3.40.50.1820">
    <property type="entry name" value="alpha/beta hydrolase"/>
    <property type="match status" value="1"/>
</dbReference>
<dbReference type="PANTHER" id="PTHR43798:SF31">
    <property type="entry name" value="AB HYDROLASE SUPERFAMILY PROTEIN YCLE"/>
    <property type="match status" value="1"/>
</dbReference>
<evidence type="ECO:0000313" key="3">
    <source>
        <dbReference type="EMBL" id="RYM32574.1"/>
    </source>
</evidence>
<dbReference type="InterPro" id="IPR050266">
    <property type="entry name" value="AB_hydrolase_sf"/>
</dbReference>
<evidence type="ECO:0000313" key="4">
    <source>
        <dbReference type="Proteomes" id="UP000293952"/>
    </source>
</evidence>
<dbReference type="Proteomes" id="UP000293952">
    <property type="component" value="Unassembled WGS sequence"/>
</dbReference>
<evidence type="ECO:0000256" key="1">
    <source>
        <dbReference type="ARBA" id="ARBA00022801"/>
    </source>
</evidence>
<keyword evidence="1 3" id="KW-0378">Hydrolase</keyword>